<protein>
    <recommendedName>
        <fullName evidence="3 6">Arabinogalactan endo-beta-1,4-galactanase</fullName>
        <ecNumber evidence="3 6">3.2.1.89</ecNumber>
    </recommendedName>
</protein>
<evidence type="ECO:0000313" key="8">
    <source>
        <dbReference type="Proteomes" id="UP000431401"/>
    </source>
</evidence>
<dbReference type="SUPFAM" id="SSF51445">
    <property type="entry name" value="(Trans)glycosidases"/>
    <property type="match status" value="1"/>
</dbReference>
<evidence type="ECO:0000256" key="3">
    <source>
        <dbReference type="ARBA" id="ARBA00012556"/>
    </source>
</evidence>
<dbReference type="Gene3D" id="3.20.20.80">
    <property type="entry name" value="Glycosidases"/>
    <property type="match status" value="1"/>
</dbReference>
<evidence type="ECO:0000313" key="7">
    <source>
        <dbReference type="EMBL" id="MQY30936.1"/>
    </source>
</evidence>
<evidence type="ECO:0000256" key="4">
    <source>
        <dbReference type="ARBA" id="ARBA00022801"/>
    </source>
</evidence>
<name>A0A7K0DYP9_9NOCA</name>
<dbReference type="GO" id="GO:0015926">
    <property type="term" value="F:glucosidase activity"/>
    <property type="evidence" value="ECO:0007669"/>
    <property type="project" value="InterPro"/>
</dbReference>
<dbReference type="Pfam" id="PF07745">
    <property type="entry name" value="Glyco_hydro_53"/>
    <property type="match status" value="1"/>
</dbReference>
<dbReference type="EC" id="3.2.1.89" evidence="3 6"/>
<keyword evidence="8" id="KW-1185">Reference proteome</keyword>
<dbReference type="Proteomes" id="UP000431401">
    <property type="component" value="Unassembled WGS sequence"/>
</dbReference>
<dbReference type="InterPro" id="IPR017853">
    <property type="entry name" value="GH"/>
</dbReference>
<gene>
    <name evidence="7" type="ORF">NRB56_65410</name>
</gene>
<dbReference type="PANTHER" id="PTHR34983:SF1">
    <property type="entry name" value="ARABINOGALACTAN ENDO-BETA-1,4-GALACTANASE A"/>
    <property type="match status" value="1"/>
</dbReference>
<dbReference type="EMBL" id="WEGI01000016">
    <property type="protein sequence ID" value="MQY30936.1"/>
    <property type="molecule type" value="Genomic_DNA"/>
</dbReference>
<evidence type="ECO:0000256" key="2">
    <source>
        <dbReference type="ARBA" id="ARBA00010687"/>
    </source>
</evidence>
<sequence>MGAGILLAAAGSVGFGTTAARAGDPVPGGAPPFRHALSVSPFTEKVLSQTALSDATMSARSPLDLQRLYNGHGANEVYARIATRRFVADGDTESGFERGLQRAGLAAQLGMPFNPELMLSAIYGDTFTYQVPPDFTDYPEIAAQQTRPWTSLPLEQMADLIGQYATAVAAQIVGTGARISYWDLGNEVDHGIAGVTPQPIVAPGGAAPYAPPDAVDPEIGTMSMARLTAMPETDQIAWCQRHLWPYTARLLAAAREGVRKVIPDARFSTHTALPPSSDFALAYWSCMRDNGYLPDVIGTSYYPNIFFSAPMDLNTFQETFTRVSTAFDRKIFIAEFAAAYGPGSAFPTPSPPYLETEADQYRFTTDLVRWGLESGVLQGIRWWAPDYVTNPQWAPASLFRAGSNGVATATPAMDAVATALVGR</sequence>
<reference evidence="7 8" key="1">
    <citation type="submission" date="2019-10" db="EMBL/GenBank/DDBJ databases">
        <title>Nocardia macrotermitis sp. nov. and Nocardia aurantia sp. nov., isolated from the gut of fungus growing-termite Macrotermes natalensis.</title>
        <authorList>
            <person name="Benndorf R."/>
            <person name="Schwitalla J."/>
            <person name="Martin K."/>
            <person name="De Beer W."/>
            <person name="Kaster A.-K."/>
            <person name="Vollmers J."/>
            <person name="Poulsen M."/>
            <person name="Beemelmanns C."/>
        </authorList>
    </citation>
    <scope>NUCLEOTIDE SEQUENCE [LARGE SCALE GENOMIC DNA]</scope>
    <source>
        <strain evidence="7 8">RB56</strain>
    </source>
</reference>
<comment type="caution">
    <text evidence="7">The sequence shown here is derived from an EMBL/GenBank/DDBJ whole genome shotgun (WGS) entry which is preliminary data.</text>
</comment>
<dbReference type="InterPro" id="IPR011683">
    <property type="entry name" value="Glyco_hydro_53"/>
</dbReference>
<comment type="catalytic activity">
    <reaction evidence="1 6">
        <text>The enzyme specifically hydrolyzes (1-&gt;4)-beta-D-galactosidic linkages in type I arabinogalactans.</text>
        <dbReference type="EC" id="3.2.1.89"/>
    </reaction>
</comment>
<accession>A0A7K0DYP9</accession>
<evidence type="ECO:0000256" key="1">
    <source>
        <dbReference type="ARBA" id="ARBA00001695"/>
    </source>
</evidence>
<evidence type="ECO:0000256" key="5">
    <source>
        <dbReference type="ARBA" id="ARBA00023295"/>
    </source>
</evidence>
<keyword evidence="5 6" id="KW-0326">Glycosidase</keyword>
<comment type="similarity">
    <text evidence="2 6">Belongs to the glycosyl hydrolase 53 family.</text>
</comment>
<dbReference type="GO" id="GO:0031218">
    <property type="term" value="F:arabinogalactan endo-1,4-beta-galactosidase activity"/>
    <property type="evidence" value="ECO:0007669"/>
    <property type="project" value="UniProtKB-EC"/>
</dbReference>
<dbReference type="AlphaFoldDB" id="A0A7K0DYP9"/>
<dbReference type="GO" id="GO:0045490">
    <property type="term" value="P:pectin catabolic process"/>
    <property type="evidence" value="ECO:0007669"/>
    <property type="project" value="TreeGrafter"/>
</dbReference>
<dbReference type="PANTHER" id="PTHR34983">
    <property type="entry name" value="ARABINOGALACTAN ENDO-BETA-1,4-GALACTANASE A"/>
    <property type="match status" value="1"/>
</dbReference>
<evidence type="ECO:0000256" key="6">
    <source>
        <dbReference type="RuleBase" id="RU361192"/>
    </source>
</evidence>
<keyword evidence="4 6" id="KW-0378">Hydrolase</keyword>
<organism evidence="7 8">
    <name type="scientific">Nocardia aurantia</name>
    <dbReference type="NCBI Taxonomy" id="2585199"/>
    <lineage>
        <taxon>Bacteria</taxon>
        <taxon>Bacillati</taxon>
        <taxon>Actinomycetota</taxon>
        <taxon>Actinomycetes</taxon>
        <taxon>Mycobacteriales</taxon>
        <taxon>Nocardiaceae</taxon>
        <taxon>Nocardia</taxon>
    </lineage>
</organism>
<proteinExistence type="inferred from homology"/>